<feature type="binding site" evidence="6">
    <location>
        <position position="208"/>
    </location>
    <ligand>
        <name>FAD</name>
        <dbReference type="ChEBI" id="CHEBI:57692"/>
    </ligand>
</feature>
<dbReference type="Pfam" id="PF03441">
    <property type="entry name" value="FAD_binding_7"/>
    <property type="match status" value="1"/>
</dbReference>
<evidence type="ECO:0000256" key="2">
    <source>
        <dbReference type="ARBA" id="ARBA00005862"/>
    </source>
</evidence>
<comment type="cofactor">
    <cofactor evidence="6">
        <name>FAD</name>
        <dbReference type="ChEBI" id="CHEBI:57692"/>
    </cofactor>
    <text evidence="6">Binds 1 FAD per subunit.</text>
</comment>
<dbReference type="InterPro" id="IPR005101">
    <property type="entry name" value="Cryptochr/Photolyase_FAD-bd"/>
</dbReference>
<dbReference type="InterPro" id="IPR036134">
    <property type="entry name" value="Crypto/Photolyase_FAD-like_sf"/>
</dbReference>
<reference evidence="9" key="2">
    <citation type="submission" date="2020-09" db="EMBL/GenBank/DDBJ databases">
        <authorList>
            <person name="Sun Q."/>
            <person name="Kim S."/>
        </authorList>
    </citation>
    <scope>NUCLEOTIDE SEQUENCE</scope>
    <source>
        <strain evidence="9">KCTC 42731</strain>
    </source>
</reference>
<dbReference type="Gene3D" id="3.40.50.620">
    <property type="entry name" value="HUPs"/>
    <property type="match status" value="1"/>
</dbReference>
<dbReference type="PROSITE" id="PS51645">
    <property type="entry name" value="PHR_CRY_ALPHA_BETA"/>
    <property type="match status" value="1"/>
</dbReference>
<comment type="similarity">
    <text evidence="7">Belongs to the DNA photolyase family.</text>
</comment>
<gene>
    <name evidence="9" type="primary">cry2</name>
    <name evidence="9" type="ORF">GCM10017161_24550</name>
</gene>
<name>A0A919BJJ3_9GAMM</name>
<dbReference type="InterPro" id="IPR036155">
    <property type="entry name" value="Crypto/Photolyase_N_sf"/>
</dbReference>
<keyword evidence="5 7" id="KW-0157">Chromophore</keyword>
<dbReference type="Proteomes" id="UP000623842">
    <property type="component" value="Unassembled WGS sequence"/>
</dbReference>
<dbReference type="InterPro" id="IPR002081">
    <property type="entry name" value="Cryptochrome/DNA_photolyase_1"/>
</dbReference>
<dbReference type="Pfam" id="PF00875">
    <property type="entry name" value="DNA_photolyase"/>
    <property type="match status" value="1"/>
</dbReference>
<dbReference type="PROSITE" id="PS00394">
    <property type="entry name" value="DNA_PHOTOLYASES_1_1"/>
    <property type="match status" value="1"/>
</dbReference>
<accession>A0A919BJJ3</accession>
<dbReference type="InterPro" id="IPR018394">
    <property type="entry name" value="DNA_photolyase_1_CS_C"/>
</dbReference>
<evidence type="ECO:0000256" key="5">
    <source>
        <dbReference type="ARBA" id="ARBA00022991"/>
    </source>
</evidence>
<sequence length="484" mass="56664">MAINLVWPKRDLRQQDHKPLLEASKSGHPVLLVYNFEPMLFEDQHFSDRHWRFVWQSLIDIKSKIPQGALHIVSKDAKQAFNDIHQKWHINALYSYQEIGLNNTFKRDIAIQNWCLKRGIQWTEYPIGAVIRALNSRQNWDTHWQQVMRSSQDNLNLSQINWGQIGTTELSTFLVNKLNEQYSTFQQGGESMTHKVLDSFFQQRGKSYAFSLSSPSLSVEHCSRLSAYLAWGNISLKQVYQKLLSYWHKPSWRRSLVAFSSRLHWHCHFIQKFESECQMEFYCINKGYEALPRVTGDEAFEKLQAWKTGQTGIPMVDACMRSLINTGYLNFRMRAMLVSFLTHHLALDWRLGVKHLASVFLDFEPGIHYSQFQMQASVTGINTIRIYNPIKQGEEKDPDGEFIKTWLPELNELPAPFFHTPWEMTPMEQLMYNVELGSDYPMQIVDIKQSYKAAQSLLWQWKSKPQVKIEAQRILAKHVRPSTS</sequence>
<dbReference type="GO" id="GO:0003677">
    <property type="term" value="F:DNA binding"/>
    <property type="evidence" value="ECO:0007669"/>
    <property type="project" value="TreeGrafter"/>
</dbReference>
<keyword evidence="3 6" id="KW-0285">Flavoprotein</keyword>
<evidence type="ECO:0000313" key="10">
    <source>
        <dbReference type="Proteomes" id="UP000623842"/>
    </source>
</evidence>
<dbReference type="Gene3D" id="1.10.579.10">
    <property type="entry name" value="DNA Cyclobutane Dipyrimidine Photolyase, subunit A, domain 3"/>
    <property type="match status" value="1"/>
</dbReference>
<dbReference type="SUPFAM" id="SSF48173">
    <property type="entry name" value="Cryptochrome/photolyase FAD-binding domain"/>
    <property type="match status" value="1"/>
</dbReference>
<dbReference type="AlphaFoldDB" id="A0A919BJJ3"/>
<dbReference type="SUPFAM" id="SSF52425">
    <property type="entry name" value="Cryptochrome/photolyase, N-terminal domain"/>
    <property type="match status" value="1"/>
</dbReference>
<keyword evidence="10" id="KW-1185">Reference proteome</keyword>
<dbReference type="InterPro" id="IPR006050">
    <property type="entry name" value="DNA_photolyase_N"/>
</dbReference>
<dbReference type="GO" id="GO:0009416">
    <property type="term" value="P:response to light stimulus"/>
    <property type="evidence" value="ECO:0007669"/>
    <property type="project" value="TreeGrafter"/>
</dbReference>
<dbReference type="EMBL" id="BNCK01000005">
    <property type="protein sequence ID" value="GHF95324.1"/>
    <property type="molecule type" value="Genomic_DNA"/>
</dbReference>
<proteinExistence type="inferred from homology"/>
<dbReference type="Gene3D" id="1.25.40.80">
    <property type="match status" value="1"/>
</dbReference>
<reference evidence="9" key="1">
    <citation type="journal article" date="2014" name="Int. J. Syst. Evol. Microbiol.">
        <title>Complete genome sequence of Corynebacterium casei LMG S-19264T (=DSM 44701T), isolated from a smear-ripened cheese.</title>
        <authorList>
            <consortium name="US DOE Joint Genome Institute (JGI-PGF)"/>
            <person name="Walter F."/>
            <person name="Albersmeier A."/>
            <person name="Kalinowski J."/>
            <person name="Ruckert C."/>
        </authorList>
    </citation>
    <scope>NUCLEOTIDE SEQUENCE</scope>
    <source>
        <strain evidence="9">KCTC 42731</strain>
    </source>
</reference>
<evidence type="ECO:0000256" key="1">
    <source>
        <dbReference type="ARBA" id="ARBA00001932"/>
    </source>
</evidence>
<evidence type="ECO:0000256" key="4">
    <source>
        <dbReference type="ARBA" id="ARBA00022827"/>
    </source>
</evidence>
<dbReference type="PANTHER" id="PTHR11455">
    <property type="entry name" value="CRYPTOCHROME"/>
    <property type="match status" value="1"/>
</dbReference>
<dbReference type="GO" id="GO:0071949">
    <property type="term" value="F:FAD binding"/>
    <property type="evidence" value="ECO:0007669"/>
    <property type="project" value="TreeGrafter"/>
</dbReference>
<dbReference type="GO" id="GO:0003904">
    <property type="term" value="F:deoxyribodipyrimidine photo-lyase activity"/>
    <property type="evidence" value="ECO:0007669"/>
    <property type="project" value="TreeGrafter"/>
</dbReference>
<dbReference type="GO" id="GO:0006139">
    <property type="term" value="P:nucleobase-containing compound metabolic process"/>
    <property type="evidence" value="ECO:0007669"/>
    <property type="project" value="UniProtKB-ARBA"/>
</dbReference>
<dbReference type="RefSeq" id="WP_189770965.1">
    <property type="nucleotide sequence ID" value="NZ_BNCK01000005.1"/>
</dbReference>
<evidence type="ECO:0000313" key="9">
    <source>
        <dbReference type="EMBL" id="GHF95324.1"/>
    </source>
</evidence>
<dbReference type="PANTHER" id="PTHR11455:SF9">
    <property type="entry name" value="CRYPTOCHROME CIRCADIAN CLOCK 5 ISOFORM X1"/>
    <property type="match status" value="1"/>
</dbReference>
<feature type="binding site" evidence="6">
    <location>
        <position position="259"/>
    </location>
    <ligand>
        <name>FAD</name>
        <dbReference type="ChEBI" id="CHEBI:57692"/>
    </ligand>
</feature>
<keyword evidence="4 6" id="KW-0274">FAD</keyword>
<comment type="caution">
    <text evidence="9">The sequence shown here is derived from an EMBL/GenBank/DDBJ whole genome shotgun (WGS) entry which is preliminary data.</text>
</comment>
<comment type="similarity">
    <text evidence="2">Belongs to the DNA photolyase class-1 family.</text>
</comment>
<evidence type="ECO:0000259" key="8">
    <source>
        <dbReference type="PROSITE" id="PS51645"/>
    </source>
</evidence>
<comment type="cofactor">
    <cofactor evidence="1">
        <name>(6R)-5,10-methylene-5,6,7,8-tetrahydrofolate</name>
        <dbReference type="ChEBI" id="CHEBI:15636"/>
    </cofactor>
</comment>
<evidence type="ECO:0000256" key="7">
    <source>
        <dbReference type="RuleBase" id="RU004182"/>
    </source>
</evidence>
<protein>
    <submittedName>
        <fullName evidence="9">Cryptochrome-like protein cry2</fullName>
    </submittedName>
</protein>
<organism evidence="9 10">
    <name type="scientific">Thalassotalea marina</name>
    <dbReference type="NCBI Taxonomy" id="1673741"/>
    <lineage>
        <taxon>Bacteria</taxon>
        <taxon>Pseudomonadati</taxon>
        <taxon>Pseudomonadota</taxon>
        <taxon>Gammaproteobacteria</taxon>
        <taxon>Alteromonadales</taxon>
        <taxon>Colwelliaceae</taxon>
        <taxon>Thalassotalea</taxon>
    </lineage>
</organism>
<dbReference type="GO" id="GO:0006950">
    <property type="term" value="P:response to stress"/>
    <property type="evidence" value="ECO:0007669"/>
    <property type="project" value="UniProtKB-ARBA"/>
</dbReference>
<dbReference type="PRINTS" id="PR00147">
    <property type="entry name" value="DNAPHOTLYASE"/>
</dbReference>
<evidence type="ECO:0000256" key="6">
    <source>
        <dbReference type="PIRSR" id="PIRSR602081-1"/>
    </source>
</evidence>
<feature type="domain" description="Photolyase/cryptochrome alpha/beta" evidence="8">
    <location>
        <begin position="2"/>
        <end position="130"/>
    </location>
</feature>
<dbReference type="InterPro" id="IPR014729">
    <property type="entry name" value="Rossmann-like_a/b/a_fold"/>
</dbReference>
<evidence type="ECO:0000256" key="3">
    <source>
        <dbReference type="ARBA" id="ARBA00022630"/>
    </source>
</evidence>